<evidence type="ECO:0000256" key="1">
    <source>
        <dbReference type="ARBA" id="ARBA00023125"/>
    </source>
</evidence>
<reference evidence="3 4" key="1">
    <citation type="journal article" date="2010" name="Nature">
        <title>The Ectocarpus genome and the independent evolution of multicellularity in brown algae.</title>
        <authorList>
            <person name="Cock J.M."/>
            <person name="Sterck L."/>
            <person name="Rouze P."/>
            <person name="Scornet D."/>
            <person name="Allen A.E."/>
            <person name="Amoutzias G."/>
            <person name="Anthouard V."/>
            <person name="Artiguenave F."/>
            <person name="Aury J.M."/>
            <person name="Badger J.H."/>
            <person name="Beszteri B."/>
            <person name="Billiau K."/>
            <person name="Bonnet E."/>
            <person name="Bothwell J.H."/>
            <person name="Bowler C."/>
            <person name="Boyen C."/>
            <person name="Brownlee C."/>
            <person name="Carrano C.J."/>
            <person name="Charrier B."/>
            <person name="Cho G.Y."/>
            <person name="Coelho S.M."/>
            <person name="Collen J."/>
            <person name="Corre E."/>
            <person name="Da Silva C."/>
            <person name="Delage L."/>
            <person name="Delaroque N."/>
            <person name="Dittami S.M."/>
            <person name="Doulbeau S."/>
            <person name="Elias M."/>
            <person name="Farnham G."/>
            <person name="Gachon C.M."/>
            <person name="Gschloessl B."/>
            <person name="Heesch S."/>
            <person name="Jabbari K."/>
            <person name="Jubin C."/>
            <person name="Kawai H."/>
            <person name="Kimura K."/>
            <person name="Kloareg B."/>
            <person name="Kupper F.C."/>
            <person name="Lang D."/>
            <person name="Le Bail A."/>
            <person name="Leblanc C."/>
            <person name="Lerouge P."/>
            <person name="Lohr M."/>
            <person name="Lopez P.J."/>
            <person name="Martens C."/>
            <person name="Maumus F."/>
            <person name="Michel G."/>
            <person name="Miranda-Saavedra D."/>
            <person name="Morales J."/>
            <person name="Moreau H."/>
            <person name="Motomura T."/>
            <person name="Nagasato C."/>
            <person name="Napoli C.A."/>
            <person name="Nelson D.R."/>
            <person name="Nyvall-Collen P."/>
            <person name="Peters A.F."/>
            <person name="Pommier C."/>
            <person name="Potin P."/>
            <person name="Poulain J."/>
            <person name="Quesneville H."/>
            <person name="Read B."/>
            <person name="Rensing S.A."/>
            <person name="Ritter A."/>
            <person name="Rousvoal S."/>
            <person name="Samanta M."/>
            <person name="Samson G."/>
            <person name="Schroeder D.C."/>
            <person name="Segurens B."/>
            <person name="Strittmatter M."/>
            <person name="Tonon T."/>
            <person name="Tregear J.W."/>
            <person name="Valentin K."/>
            <person name="von Dassow P."/>
            <person name="Yamagishi T."/>
            <person name="Van de Peer Y."/>
            <person name="Wincker P."/>
        </authorList>
    </citation>
    <scope>NUCLEOTIDE SEQUENCE [LARGE SCALE GENOMIC DNA]</scope>
    <source>
        <strain evidence="4">Ec32 / CCAP1310/4</strain>
    </source>
</reference>
<dbReference type="InParanoid" id="D8LK09"/>
<dbReference type="OrthoDB" id="122137at2759"/>
<dbReference type="Proteomes" id="UP000002630">
    <property type="component" value="Linkage Group LG16"/>
</dbReference>
<evidence type="ECO:0000313" key="3">
    <source>
        <dbReference type="EMBL" id="CBN74478.1"/>
    </source>
</evidence>
<dbReference type="EMBL" id="FN648464">
    <property type="protein sequence ID" value="CBN74478.1"/>
    <property type="molecule type" value="Genomic_DNA"/>
</dbReference>
<name>D8LK09_ECTSI</name>
<organism evidence="3 4">
    <name type="scientific">Ectocarpus siliculosus</name>
    <name type="common">Brown alga</name>
    <name type="synonym">Conferva siliculosa</name>
    <dbReference type="NCBI Taxonomy" id="2880"/>
    <lineage>
        <taxon>Eukaryota</taxon>
        <taxon>Sar</taxon>
        <taxon>Stramenopiles</taxon>
        <taxon>Ochrophyta</taxon>
        <taxon>PX clade</taxon>
        <taxon>Phaeophyceae</taxon>
        <taxon>Ectocarpales</taxon>
        <taxon>Ectocarpaceae</taxon>
        <taxon>Ectocarpus</taxon>
    </lineage>
</organism>
<evidence type="ECO:0000313" key="4">
    <source>
        <dbReference type="Proteomes" id="UP000002630"/>
    </source>
</evidence>
<dbReference type="PANTHER" id="PTHR36172">
    <property type="match status" value="1"/>
</dbReference>
<dbReference type="Pfam" id="PF07282">
    <property type="entry name" value="Cas12f1-like_TNB"/>
    <property type="match status" value="1"/>
</dbReference>
<accession>D8LK09</accession>
<dbReference type="OMA" id="RCASETH"/>
<protein>
    <recommendedName>
        <fullName evidence="2">Cas12f1-like TNB domain-containing protein</fullName>
    </recommendedName>
</protein>
<dbReference type="PANTHER" id="PTHR36172:SF1">
    <property type="entry name" value="RESOLVASE-RELATED"/>
    <property type="match status" value="1"/>
</dbReference>
<feature type="domain" description="Cas12f1-like TNB" evidence="2">
    <location>
        <begin position="92"/>
        <end position="154"/>
    </location>
</feature>
<evidence type="ECO:0000259" key="2">
    <source>
        <dbReference type="Pfam" id="PF07282"/>
    </source>
</evidence>
<dbReference type="AlphaFoldDB" id="D8LK09"/>
<keyword evidence="4" id="KW-1185">Reference proteome</keyword>
<proteinExistence type="predicted"/>
<sequence>MEKLRTKSYGILKAIKDSKDDKKKNNLGRACYRVNARAKDLVTDFHFKTIKFLMDNYDVIILGKINVQQLMSMKSQNKTNKDHFRFLSHFLFRQRLLMKTSITPHAVVIQDESYTTQTCVKCGVLKKDVGDAEVYKCSRCNLCMGRDISGASNILLRCASETHQEATRTSGRKRKTT</sequence>
<keyword evidence="1" id="KW-0238">DNA-binding</keyword>
<dbReference type="GO" id="GO:0003677">
    <property type="term" value="F:DNA binding"/>
    <property type="evidence" value="ECO:0007669"/>
    <property type="project" value="UniProtKB-KW"/>
</dbReference>
<dbReference type="InterPro" id="IPR010095">
    <property type="entry name" value="Cas12f1-like_TNB"/>
</dbReference>
<dbReference type="EMBL" id="FN649741">
    <property type="protein sequence ID" value="CBN74478.1"/>
    <property type="molecule type" value="Genomic_DNA"/>
</dbReference>
<gene>
    <name evidence="3" type="ORF">Esi_0028_0067</name>
</gene>
<dbReference type="InterPro" id="IPR051491">
    <property type="entry name" value="Recombinase/Transposase-rel"/>
</dbReference>